<dbReference type="AlphaFoldDB" id="X1QD10"/>
<proteinExistence type="predicted"/>
<dbReference type="EMBL" id="BARV01041647">
    <property type="protein sequence ID" value="GAI52696.1"/>
    <property type="molecule type" value="Genomic_DNA"/>
</dbReference>
<sequence length="45" mass="5028">DATPTFPTSEPVKMNDRLWVEIKNRDSGNAHRITVLATIIGEFGE</sequence>
<evidence type="ECO:0000313" key="1">
    <source>
        <dbReference type="EMBL" id="GAI52696.1"/>
    </source>
</evidence>
<comment type="caution">
    <text evidence="1">The sequence shown here is derived from an EMBL/GenBank/DDBJ whole genome shotgun (WGS) entry which is preliminary data.</text>
</comment>
<organism evidence="1">
    <name type="scientific">marine sediment metagenome</name>
    <dbReference type="NCBI Taxonomy" id="412755"/>
    <lineage>
        <taxon>unclassified sequences</taxon>
        <taxon>metagenomes</taxon>
        <taxon>ecological metagenomes</taxon>
    </lineage>
</organism>
<feature type="non-terminal residue" evidence="1">
    <location>
        <position position="1"/>
    </location>
</feature>
<accession>X1QD10</accession>
<gene>
    <name evidence="1" type="ORF">S06H3_62951</name>
</gene>
<reference evidence="1" key="1">
    <citation type="journal article" date="2014" name="Front. Microbiol.">
        <title>High frequency of phylogenetically diverse reductive dehalogenase-homologous genes in deep subseafloor sedimentary metagenomes.</title>
        <authorList>
            <person name="Kawai M."/>
            <person name="Futagami T."/>
            <person name="Toyoda A."/>
            <person name="Takaki Y."/>
            <person name="Nishi S."/>
            <person name="Hori S."/>
            <person name="Arai W."/>
            <person name="Tsubouchi T."/>
            <person name="Morono Y."/>
            <person name="Uchiyama I."/>
            <person name="Ito T."/>
            <person name="Fujiyama A."/>
            <person name="Inagaki F."/>
            <person name="Takami H."/>
        </authorList>
    </citation>
    <scope>NUCLEOTIDE SEQUENCE</scope>
    <source>
        <strain evidence="1">Expedition CK06-06</strain>
    </source>
</reference>
<protein>
    <submittedName>
        <fullName evidence="1">Uncharacterized protein</fullName>
    </submittedName>
</protein>
<name>X1QD10_9ZZZZ</name>